<evidence type="ECO:0000313" key="4">
    <source>
        <dbReference type="EMBL" id="SFR14575.1"/>
    </source>
</evidence>
<dbReference type="HAMAP" id="MF_01384">
    <property type="entry name" value="UreD"/>
    <property type="match status" value="1"/>
</dbReference>
<reference evidence="5" key="1">
    <citation type="submission" date="2016-10" db="EMBL/GenBank/DDBJ databases">
        <authorList>
            <person name="Varghese N."/>
            <person name="Submissions S."/>
        </authorList>
    </citation>
    <scope>NUCLEOTIDE SEQUENCE [LARGE SCALE GENOMIC DNA]</scope>
    <source>
        <strain evidence="5">DSM 3669</strain>
    </source>
</reference>
<organism evidence="4 5">
    <name type="scientific">Desulfoscipio geothermicus DSM 3669</name>
    <dbReference type="NCBI Taxonomy" id="1121426"/>
    <lineage>
        <taxon>Bacteria</taxon>
        <taxon>Bacillati</taxon>
        <taxon>Bacillota</taxon>
        <taxon>Clostridia</taxon>
        <taxon>Eubacteriales</taxon>
        <taxon>Desulfallaceae</taxon>
        <taxon>Desulfoscipio</taxon>
    </lineage>
</organism>
<accession>A0A1I6EA02</accession>
<dbReference type="InterPro" id="IPR002669">
    <property type="entry name" value="UreD"/>
</dbReference>
<sequence>MIMINKFGQDSELYIKAKNINGRTCLEDYYFTAPYKIAKPFWDEKKGLMNIIIMSASAGIMEGDYYRTRLELGAGARVALHGQTYTKIHRMQEGQASQFNQFFIAKGAFLDYAPKPTIPYAGSSFQSVSECFLQSGSAFLYSDVFACGRVKRGERFAFREYKNCNKVYYQGDLIFLDHQVLMPSCQNLEGIGCFEGYTHQATLAFFYDNFDEQLLERLYDILKKTCDIEFGLTETKRFGLIVRILGSSADYLFKVLFDLKQEIYECV</sequence>
<dbReference type="GO" id="GO:0005737">
    <property type="term" value="C:cytoplasm"/>
    <property type="evidence" value="ECO:0007669"/>
    <property type="project" value="UniProtKB-SubCell"/>
</dbReference>
<evidence type="ECO:0000313" key="5">
    <source>
        <dbReference type="Proteomes" id="UP000199584"/>
    </source>
</evidence>
<keyword evidence="5" id="KW-1185">Reference proteome</keyword>
<dbReference type="PANTHER" id="PTHR33643">
    <property type="entry name" value="UREASE ACCESSORY PROTEIN D"/>
    <property type="match status" value="1"/>
</dbReference>
<dbReference type="AlphaFoldDB" id="A0A1I6EA02"/>
<dbReference type="PANTHER" id="PTHR33643:SF1">
    <property type="entry name" value="UREASE ACCESSORY PROTEIN D"/>
    <property type="match status" value="1"/>
</dbReference>
<keyword evidence="3" id="KW-0996">Nickel insertion</keyword>
<keyword evidence="2 3" id="KW-0143">Chaperone</keyword>
<comment type="subunit">
    <text evidence="3">UreD, UreF and UreG form a complex that acts as a GTP-hydrolysis-dependent molecular chaperone, activating the urease apoprotein by helping to assemble the nickel containing metallocenter of UreC. The UreE protein probably delivers the nickel.</text>
</comment>
<proteinExistence type="inferred from homology"/>
<evidence type="ECO:0000256" key="1">
    <source>
        <dbReference type="ARBA" id="ARBA00007177"/>
    </source>
</evidence>
<evidence type="ECO:0000256" key="2">
    <source>
        <dbReference type="ARBA" id="ARBA00023186"/>
    </source>
</evidence>
<dbReference type="Proteomes" id="UP000199584">
    <property type="component" value="Unassembled WGS sequence"/>
</dbReference>
<dbReference type="GO" id="GO:0016151">
    <property type="term" value="F:nickel cation binding"/>
    <property type="evidence" value="ECO:0007669"/>
    <property type="project" value="UniProtKB-UniRule"/>
</dbReference>
<dbReference type="Pfam" id="PF01774">
    <property type="entry name" value="UreD"/>
    <property type="match status" value="1"/>
</dbReference>
<comment type="function">
    <text evidence="3">Required for maturation of urease via the functional incorporation of the urease nickel metallocenter.</text>
</comment>
<protein>
    <recommendedName>
        <fullName evidence="3">Urease accessory protein UreD</fullName>
    </recommendedName>
</protein>
<keyword evidence="3" id="KW-0963">Cytoplasm</keyword>
<dbReference type="STRING" id="39060.SAMN05660706_13225"/>
<comment type="subcellular location">
    <subcellularLocation>
        <location evidence="3">Cytoplasm</location>
    </subcellularLocation>
</comment>
<gene>
    <name evidence="3" type="primary">ureD</name>
    <name evidence="4" type="ORF">SAMN05660706_13225</name>
</gene>
<comment type="similarity">
    <text evidence="1 3">Belongs to the UreD family.</text>
</comment>
<name>A0A1I6EA02_9FIRM</name>
<evidence type="ECO:0000256" key="3">
    <source>
        <dbReference type="HAMAP-Rule" id="MF_01384"/>
    </source>
</evidence>
<dbReference type="EMBL" id="FOYM01000032">
    <property type="protein sequence ID" value="SFR14575.1"/>
    <property type="molecule type" value="Genomic_DNA"/>
</dbReference>